<protein>
    <submittedName>
        <fullName evidence="2">Uncharacterized protein</fullName>
    </submittedName>
</protein>
<dbReference type="AlphaFoldDB" id="A0AAD3HDR4"/>
<sequence>MSSLSNDPPTFGIRGKEAWYVGPAPEHYHCVSIFLPDTQCEIQVETVQYFPNRVPIPKSSKESLLLKSALDMLKLLKDPTPAMPALDYLQLITATVTKLAELLHRAAKQLKVHVPLDNVPTENVPTQSTPDERVEPSSPAQVLRVVSPTPLIQEGSTQHPAQGPRVESQRSPQLSVIPPQQPTPIPITQDDDYTPSQRLHRYNTRNKVSRQNALVHLLQQQPSEPSDMFFMPTVHHIFNEITGKKETLDTLLAGKFHDNCNQSLSNELEPTETTKKLAMQLLYYVATYPDAVIRFKRSDMILYIHSDATYLMLPKARTRIAGYYFLSNNVRDGEDPPLNGAVLVKCKKLDPVASSSAESETGGLYSNAQNGVPMRNDLEFLDHPQPDDGTPLVTDNASSHGLLTKLMKPKRAKEWDMRYHWLEDRIQQKQYKLIWRKGIENLADYFTIQQCTRR</sequence>
<dbReference type="EMBL" id="BLLK01000068">
    <property type="protein sequence ID" value="GFH59506.1"/>
    <property type="molecule type" value="Genomic_DNA"/>
</dbReference>
<reference evidence="2 3" key="1">
    <citation type="journal article" date="2021" name="Sci. Rep.">
        <title>The genome of the diatom Chaetoceros tenuissimus carries an ancient integrated fragment of an extant virus.</title>
        <authorList>
            <person name="Hongo Y."/>
            <person name="Kimura K."/>
            <person name="Takaki Y."/>
            <person name="Yoshida Y."/>
            <person name="Baba S."/>
            <person name="Kobayashi G."/>
            <person name="Nagasaki K."/>
            <person name="Hano T."/>
            <person name="Tomaru Y."/>
        </authorList>
    </citation>
    <scope>NUCLEOTIDE SEQUENCE [LARGE SCALE GENOMIC DNA]</scope>
    <source>
        <strain evidence="2 3">NIES-3715</strain>
    </source>
</reference>
<keyword evidence="3" id="KW-1185">Reference proteome</keyword>
<comment type="caution">
    <text evidence="2">The sequence shown here is derived from an EMBL/GenBank/DDBJ whole genome shotgun (WGS) entry which is preliminary data.</text>
</comment>
<dbReference type="Proteomes" id="UP001054902">
    <property type="component" value="Unassembled WGS sequence"/>
</dbReference>
<proteinExistence type="predicted"/>
<evidence type="ECO:0000256" key="1">
    <source>
        <dbReference type="SAM" id="MobiDB-lite"/>
    </source>
</evidence>
<evidence type="ECO:0000313" key="3">
    <source>
        <dbReference type="Proteomes" id="UP001054902"/>
    </source>
</evidence>
<organism evidence="2 3">
    <name type="scientific">Chaetoceros tenuissimus</name>
    <dbReference type="NCBI Taxonomy" id="426638"/>
    <lineage>
        <taxon>Eukaryota</taxon>
        <taxon>Sar</taxon>
        <taxon>Stramenopiles</taxon>
        <taxon>Ochrophyta</taxon>
        <taxon>Bacillariophyta</taxon>
        <taxon>Coscinodiscophyceae</taxon>
        <taxon>Chaetocerotophycidae</taxon>
        <taxon>Chaetocerotales</taxon>
        <taxon>Chaetocerotaceae</taxon>
        <taxon>Chaetoceros</taxon>
    </lineage>
</organism>
<feature type="region of interest" description="Disordered" evidence="1">
    <location>
        <begin position="118"/>
        <end position="140"/>
    </location>
</feature>
<feature type="region of interest" description="Disordered" evidence="1">
    <location>
        <begin position="153"/>
        <end position="195"/>
    </location>
</feature>
<feature type="compositionally biased region" description="Polar residues" evidence="1">
    <location>
        <begin position="120"/>
        <end position="129"/>
    </location>
</feature>
<name>A0AAD3HDR4_9STRA</name>
<gene>
    <name evidence="2" type="ORF">CTEN210_15982</name>
</gene>
<accession>A0AAD3HDR4</accession>
<evidence type="ECO:0000313" key="2">
    <source>
        <dbReference type="EMBL" id="GFH59506.1"/>
    </source>
</evidence>